<evidence type="ECO:0000313" key="2">
    <source>
        <dbReference type="Proteomes" id="UP000325849"/>
    </source>
</evidence>
<accession>A0A5N8VD34</accession>
<dbReference type="Proteomes" id="UP000325849">
    <property type="component" value="Unassembled WGS sequence"/>
</dbReference>
<dbReference type="EMBL" id="VJZD01000059">
    <property type="protein sequence ID" value="MPY32929.1"/>
    <property type="molecule type" value="Genomic_DNA"/>
</dbReference>
<gene>
    <name evidence="1" type="ORF">FNH09_17155</name>
</gene>
<sequence length="89" mass="9762">MVNDNLAASRAEERDKDRVPLSGDLTAAGHWHVLPQLDALSALSALSAQPCVTPRLADRSLRLHAWFHGIQTRKNLPVRPACLCAFLPL</sequence>
<proteinExistence type="predicted"/>
<comment type="caution">
    <text evidence="1">The sequence shown here is derived from an EMBL/GenBank/DDBJ whole genome shotgun (WGS) entry which is preliminary data.</text>
</comment>
<keyword evidence="2" id="KW-1185">Reference proteome</keyword>
<dbReference type="AlphaFoldDB" id="A0A5N8VD34"/>
<protein>
    <submittedName>
        <fullName evidence="1">Uncharacterized protein</fullName>
    </submittedName>
</protein>
<organism evidence="1 2">
    <name type="scientific">Streptomyces adustus</name>
    <dbReference type="NCBI Taxonomy" id="1609272"/>
    <lineage>
        <taxon>Bacteria</taxon>
        <taxon>Bacillati</taxon>
        <taxon>Actinomycetota</taxon>
        <taxon>Actinomycetes</taxon>
        <taxon>Kitasatosporales</taxon>
        <taxon>Streptomycetaceae</taxon>
        <taxon>Streptomyces</taxon>
    </lineage>
</organism>
<dbReference type="RefSeq" id="WP_152888774.1">
    <property type="nucleotide sequence ID" value="NZ_VJZD01000059.1"/>
</dbReference>
<reference evidence="1 2" key="1">
    <citation type="submission" date="2019-07" db="EMBL/GenBank/DDBJ databases">
        <title>New species of Amycolatopsis and Streptomyces.</title>
        <authorList>
            <person name="Duangmal K."/>
            <person name="Teo W.F.A."/>
            <person name="Lipun K."/>
        </authorList>
    </citation>
    <scope>NUCLEOTIDE SEQUENCE [LARGE SCALE GENOMIC DNA]</scope>
    <source>
        <strain evidence="1 2">NBRC 109810</strain>
    </source>
</reference>
<name>A0A5N8VD34_9ACTN</name>
<evidence type="ECO:0000313" key="1">
    <source>
        <dbReference type="EMBL" id="MPY32929.1"/>
    </source>
</evidence>